<keyword evidence="3" id="KW-1185">Reference proteome</keyword>
<evidence type="ECO:0000313" key="2">
    <source>
        <dbReference type="EMBL" id="CAI6360890.1"/>
    </source>
</evidence>
<accession>A0AAV0WXY6</accession>
<proteinExistence type="predicted"/>
<name>A0AAV0WXY6_9HEMI</name>
<dbReference type="Proteomes" id="UP001160148">
    <property type="component" value="Unassembled WGS sequence"/>
</dbReference>
<evidence type="ECO:0000256" key="1">
    <source>
        <dbReference type="SAM" id="SignalP"/>
    </source>
</evidence>
<sequence length="122" mass="13785">MLLAEGPLFAFFVFSTRLCCPPVSKTRSGSSRPGWLARRPRVSCLVNSHLMFWNSRLRCWFSSFPSVSVLVCCRHPGSDWIAASRGVCICSPYFLSHPDDDWSSVGVLLLRSGPTIRCRQFR</sequence>
<evidence type="ECO:0000313" key="3">
    <source>
        <dbReference type="Proteomes" id="UP001160148"/>
    </source>
</evidence>
<reference evidence="2 3" key="1">
    <citation type="submission" date="2023-01" db="EMBL/GenBank/DDBJ databases">
        <authorList>
            <person name="Whitehead M."/>
        </authorList>
    </citation>
    <scope>NUCLEOTIDE SEQUENCE [LARGE SCALE GENOMIC DNA]</scope>
</reference>
<organism evidence="2 3">
    <name type="scientific">Macrosiphum euphorbiae</name>
    <name type="common">potato aphid</name>
    <dbReference type="NCBI Taxonomy" id="13131"/>
    <lineage>
        <taxon>Eukaryota</taxon>
        <taxon>Metazoa</taxon>
        <taxon>Ecdysozoa</taxon>
        <taxon>Arthropoda</taxon>
        <taxon>Hexapoda</taxon>
        <taxon>Insecta</taxon>
        <taxon>Pterygota</taxon>
        <taxon>Neoptera</taxon>
        <taxon>Paraneoptera</taxon>
        <taxon>Hemiptera</taxon>
        <taxon>Sternorrhyncha</taxon>
        <taxon>Aphidomorpha</taxon>
        <taxon>Aphidoidea</taxon>
        <taxon>Aphididae</taxon>
        <taxon>Macrosiphini</taxon>
        <taxon>Macrosiphum</taxon>
    </lineage>
</organism>
<feature type="signal peptide" evidence="1">
    <location>
        <begin position="1"/>
        <end position="18"/>
    </location>
</feature>
<protein>
    <recommendedName>
        <fullName evidence="4">Secreted protein</fullName>
    </recommendedName>
</protein>
<gene>
    <name evidence="2" type="ORF">MEUPH1_LOCUS16136</name>
</gene>
<keyword evidence="1" id="KW-0732">Signal</keyword>
<comment type="caution">
    <text evidence="2">The sequence shown here is derived from an EMBL/GenBank/DDBJ whole genome shotgun (WGS) entry which is preliminary data.</text>
</comment>
<dbReference type="EMBL" id="CARXXK010000003">
    <property type="protein sequence ID" value="CAI6360890.1"/>
    <property type="molecule type" value="Genomic_DNA"/>
</dbReference>
<dbReference type="AlphaFoldDB" id="A0AAV0WXY6"/>
<feature type="chain" id="PRO_5043863748" description="Secreted protein" evidence="1">
    <location>
        <begin position="19"/>
        <end position="122"/>
    </location>
</feature>
<evidence type="ECO:0008006" key="4">
    <source>
        <dbReference type="Google" id="ProtNLM"/>
    </source>
</evidence>